<organism evidence="4">
    <name type="scientific">Gaeumannomyces tritici (strain R3-111a-1)</name>
    <name type="common">Wheat and barley take-all root rot fungus</name>
    <name type="synonym">Gaeumannomyces graminis var. tritici</name>
    <dbReference type="NCBI Taxonomy" id="644352"/>
    <lineage>
        <taxon>Eukaryota</taxon>
        <taxon>Fungi</taxon>
        <taxon>Dikarya</taxon>
        <taxon>Ascomycota</taxon>
        <taxon>Pezizomycotina</taxon>
        <taxon>Sordariomycetes</taxon>
        <taxon>Sordariomycetidae</taxon>
        <taxon>Magnaporthales</taxon>
        <taxon>Magnaporthaceae</taxon>
        <taxon>Gaeumannomyces</taxon>
    </lineage>
</organism>
<keyword evidence="6" id="KW-1185">Reference proteome</keyword>
<feature type="compositionally biased region" description="Pro residues" evidence="2">
    <location>
        <begin position="221"/>
        <end position="231"/>
    </location>
</feature>
<gene>
    <name evidence="5" type="primary">20347297</name>
    <name evidence="4" type="ORF">GGTG_06839</name>
</gene>
<dbReference type="VEuPathDB" id="FungiDB:GGTG_06839"/>
<dbReference type="Gene3D" id="2.40.50.40">
    <property type="match status" value="1"/>
</dbReference>
<feature type="compositionally biased region" description="Basic and acidic residues" evidence="2">
    <location>
        <begin position="430"/>
        <end position="443"/>
    </location>
</feature>
<dbReference type="GO" id="GO:0006338">
    <property type="term" value="P:chromatin remodeling"/>
    <property type="evidence" value="ECO:0007669"/>
    <property type="project" value="UniProtKB-ARBA"/>
</dbReference>
<reference evidence="6" key="1">
    <citation type="submission" date="2010-07" db="EMBL/GenBank/DDBJ databases">
        <title>The genome sequence of Gaeumannomyces graminis var. tritici strain R3-111a-1.</title>
        <authorList>
            <consortium name="The Broad Institute Genome Sequencing Platform"/>
            <person name="Ma L.-J."/>
            <person name="Dead R."/>
            <person name="Young S."/>
            <person name="Zeng Q."/>
            <person name="Koehrsen M."/>
            <person name="Alvarado L."/>
            <person name="Berlin A."/>
            <person name="Chapman S.B."/>
            <person name="Chen Z."/>
            <person name="Freedman E."/>
            <person name="Gellesch M."/>
            <person name="Goldberg J."/>
            <person name="Griggs A."/>
            <person name="Gujja S."/>
            <person name="Heilman E.R."/>
            <person name="Heiman D."/>
            <person name="Hepburn T."/>
            <person name="Howarth C."/>
            <person name="Jen D."/>
            <person name="Larson L."/>
            <person name="Mehta T."/>
            <person name="Neiman D."/>
            <person name="Pearson M."/>
            <person name="Roberts A."/>
            <person name="Saif S."/>
            <person name="Shea T."/>
            <person name="Shenoy N."/>
            <person name="Sisk P."/>
            <person name="Stolte C."/>
            <person name="Sykes S."/>
            <person name="Walk T."/>
            <person name="White J."/>
            <person name="Yandava C."/>
            <person name="Haas B."/>
            <person name="Nusbaum C."/>
            <person name="Birren B."/>
        </authorList>
    </citation>
    <scope>NUCLEOTIDE SEQUENCE [LARGE SCALE GENOMIC DNA]</scope>
    <source>
        <strain evidence="6">R3-111a-1</strain>
    </source>
</reference>
<feature type="region of interest" description="Disordered" evidence="2">
    <location>
        <begin position="125"/>
        <end position="195"/>
    </location>
</feature>
<dbReference type="InterPro" id="IPR016197">
    <property type="entry name" value="Chromo-like_dom_sf"/>
</dbReference>
<dbReference type="Proteomes" id="UP000006039">
    <property type="component" value="Unassembled WGS sequence"/>
</dbReference>
<feature type="compositionally biased region" description="Basic and acidic residues" evidence="2">
    <location>
        <begin position="343"/>
        <end position="353"/>
    </location>
</feature>
<dbReference type="STRING" id="644352.J3NZZ2"/>
<feature type="compositionally biased region" description="Low complexity" evidence="2">
    <location>
        <begin position="80"/>
        <end position="92"/>
    </location>
</feature>
<feature type="region of interest" description="Disordered" evidence="2">
    <location>
        <begin position="546"/>
        <end position="587"/>
    </location>
</feature>
<dbReference type="GeneID" id="20347297"/>
<evidence type="ECO:0000259" key="3">
    <source>
        <dbReference type="PROSITE" id="PS50013"/>
    </source>
</evidence>
<feature type="compositionally biased region" description="Basic and acidic residues" evidence="2">
    <location>
        <begin position="657"/>
        <end position="670"/>
    </location>
</feature>
<reference evidence="4" key="3">
    <citation type="submission" date="2010-09" db="EMBL/GenBank/DDBJ databases">
        <title>Annotation of Gaeumannomyces graminis var. tritici R3-111a-1.</title>
        <authorList>
            <consortium name="The Broad Institute Genome Sequencing Platform"/>
            <person name="Ma L.-J."/>
            <person name="Dead R."/>
            <person name="Young S.K."/>
            <person name="Zeng Q."/>
            <person name="Gargeya S."/>
            <person name="Fitzgerald M."/>
            <person name="Haas B."/>
            <person name="Abouelleil A."/>
            <person name="Alvarado L."/>
            <person name="Arachchi H.M."/>
            <person name="Berlin A."/>
            <person name="Brown A."/>
            <person name="Chapman S.B."/>
            <person name="Chen Z."/>
            <person name="Dunbar C."/>
            <person name="Freedman E."/>
            <person name="Gearin G."/>
            <person name="Gellesch M."/>
            <person name="Goldberg J."/>
            <person name="Griggs A."/>
            <person name="Gujja S."/>
            <person name="Heiman D."/>
            <person name="Howarth C."/>
            <person name="Larson L."/>
            <person name="Lui A."/>
            <person name="MacDonald P.J.P."/>
            <person name="Mehta T."/>
            <person name="Montmayeur A."/>
            <person name="Murphy C."/>
            <person name="Neiman D."/>
            <person name="Pearson M."/>
            <person name="Priest M."/>
            <person name="Roberts A."/>
            <person name="Saif S."/>
            <person name="Shea T."/>
            <person name="Shenoy N."/>
            <person name="Sisk P."/>
            <person name="Stolte C."/>
            <person name="Sykes S."/>
            <person name="Yandava C."/>
            <person name="Wortman J."/>
            <person name="Nusbaum C."/>
            <person name="Birren B."/>
        </authorList>
    </citation>
    <scope>NUCLEOTIDE SEQUENCE</scope>
    <source>
        <strain evidence="4">R3-111a-1</strain>
    </source>
</reference>
<evidence type="ECO:0000313" key="4">
    <source>
        <dbReference type="EMBL" id="EJT76925.1"/>
    </source>
</evidence>
<proteinExistence type="predicted"/>
<accession>J3NZZ2</accession>
<dbReference type="RefSeq" id="XP_009222925.1">
    <property type="nucleotide sequence ID" value="XM_009224661.1"/>
</dbReference>
<feature type="compositionally biased region" description="Basic residues" evidence="2">
    <location>
        <begin position="557"/>
        <end position="569"/>
    </location>
</feature>
<dbReference type="InterPro" id="IPR000953">
    <property type="entry name" value="Chromo/chromo_shadow_dom"/>
</dbReference>
<comment type="subunit">
    <text evidence="1">Component of the NuA4 histone acetyltransferase complex.</text>
</comment>
<feature type="region of interest" description="Disordered" evidence="2">
    <location>
        <begin position="215"/>
        <end position="234"/>
    </location>
</feature>
<dbReference type="EnsemblFungi" id="EJT76925">
    <property type="protein sequence ID" value="EJT76925"/>
    <property type="gene ID" value="GGTG_06839"/>
</dbReference>
<sequence length="681" mass="74072">MHICIPRSPGVPKFETVSLQCNHTSVVFPKPFAFTKLKLLFSIHCTMDRQLFYSYTEIAANRKPNGRAQYGHLSVPTAGSSKSSQQSTHSPSRGVGPSFRADAIEIPSDSESDDEDDFFPPIEELIGRDRGSVAGAGKDSNTSSGAGDNAVGASVIHGPGQDNGAGNSAAGGDGLRPDAGKSSEALIGPTLPPGPIRDVLVQTPDELPEAYSVLELKDGAPPGPPTLPSPFPASAEHLATHAGEHTAPPCTEPRHDAFGMNFLKPPSLPAPLERRPTSAGPSHLVQDPPSPVGSDHAPRSSSVWSTPEAATCDEGARFSGASPARGAGTPSSGHLSRHCSPGLEDHSDREGMPCRRPVGDCQKASDNDINDKAGTLIAKRNLRPRKTAVRYGDHYASGISSVNSDDESGDGQPFDTRGNLQSNPGSRRRDHGDDGTYHPRNSDSDQLSPRKRRRRSSPASTPRRTAAKRQTGSHRGDSRRRQIQKRSPLRHDIPSPPFSQGPGKEIETETQFAEFKQWPLEDVVLKFATVNGETKYQLEFSRGRCPDHECNNASPRHQQRRLPAKRHRLAGQSPASTAGAPTPPNENEWEVEEILASRTHYKKLQYQAKWVDWETDQTWYYAEGFKGSPHLLEQYHQNYPEMPGPPVRLEQWLRAHKDGVNVDHHPDDNKPVAGATRAKEP</sequence>
<dbReference type="CDD" id="cd00024">
    <property type="entry name" value="CD_CSD"/>
    <property type="match status" value="1"/>
</dbReference>
<evidence type="ECO:0000313" key="6">
    <source>
        <dbReference type="Proteomes" id="UP000006039"/>
    </source>
</evidence>
<evidence type="ECO:0000256" key="1">
    <source>
        <dbReference type="ARBA" id="ARBA00011353"/>
    </source>
</evidence>
<dbReference type="PROSITE" id="PS50013">
    <property type="entry name" value="CHROMO_2"/>
    <property type="match status" value="1"/>
</dbReference>
<dbReference type="eggNOG" id="KOG0715">
    <property type="taxonomic scope" value="Eukaryota"/>
</dbReference>
<dbReference type="EMBL" id="GL385397">
    <property type="protein sequence ID" value="EJT76925.1"/>
    <property type="molecule type" value="Genomic_DNA"/>
</dbReference>
<dbReference type="HOGENOM" id="CLU_428955_0_0_1"/>
<feature type="domain" description="Chromo" evidence="3">
    <location>
        <begin position="589"/>
        <end position="647"/>
    </location>
</feature>
<name>J3NZZ2_GAET3</name>
<protein>
    <recommendedName>
        <fullName evidence="3">Chromo domain-containing protein</fullName>
    </recommendedName>
</protein>
<feature type="region of interest" description="Disordered" evidence="2">
    <location>
        <begin position="240"/>
        <end position="509"/>
    </location>
</feature>
<dbReference type="SUPFAM" id="SSF54160">
    <property type="entry name" value="Chromo domain-like"/>
    <property type="match status" value="1"/>
</dbReference>
<dbReference type="OrthoDB" id="25818at2759"/>
<evidence type="ECO:0000313" key="5">
    <source>
        <dbReference type="EnsemblFungi" id="EJT76925"/>
    </source>
</evidence>
<feature type="region of interest" description="Disordered" evidence="2">
    <location>
        <begin position="67"/>
        <end position="100"/>
    </location>
</feature>
<reference evidence="4" key="2">
    <citation type="submission" date="2010-07" db="EMBL/GenBank/DDBJ databases">
        <authorList>
            <consortium name="The Broad Institute Genome Sequencing Platform"/>
            <consortium name="Broad Institute Genome Sequencing Center for Infectious Disease"/>
            <person name="Ma L.-J."/>
            <person name="Dead R."/>
            <person name="Young S."/>
            <person name="Zeng Q."/>
            <person name="Koehrsen M."/>
            <person name="Alvarado L."/>
            <person name="Berlin A."/>
            <person name="Chapman S.B."/>
            <person name="Chen Z."/>
            <person name="Freedman E."/>
            <person name="Gellesch M."/>
            <person name="Goldberg J."/>
            <person name="Griggs A."/>
            <person name="Gujja S."/>
            <person name="Heilman E.R."/>
            <person name="Heiman D."/>
            <person name="Hepburn T."/>
            <person name="Howarth C."/>
            <person name="Jen D."/>
            <person name="Larson L."/>
            <person name="Mehta T."/>
            <person name="Neiman D."/>
            <person name="Pearson M."/>
            <person name="Roberts A."/>
            <person name="Saif S."/>
            <person name="Shea T."/>
            <person name="Shenoy N."/>
            <person name="Sisk P."/>
            <person name="Stolte C."/>
            <person name="Sykes S."/>
            <person name="Walk T."/>
            <person name="White J."/>
            <person name="Yandava C."/>
            <person name="Haas B."/>
            <person name="Nusbaum C."/>
            <person name="Birren B."/>
        </authorList>
    </citation>
    <scope>NUCLEOTIDE SEQUENCE</scope>
    <source>
        <strain evidence="4">R3-111a-1</strain>
    </source>
</reference>
<reference evidence="5" key="5">
    <citation type="submission" date="2018-04" db="UniProtKB">
        <authorList>
            <consortium name="EnsemblFungi"/>
        </authorList>
    </citation>
    <scope>IDENTIFICATION</scope>
    <source>
        <strain evidence="5">R3-111a-1</strain>
    </source>
</reference>
<evidence type="ECO:0000256" key="2">
    <source>
        <dbReference type="SAM" id="MobiDB-lite"/>
    </source>
</evidence>
<feature type="region of interest" description="Disordered" evidence="2">
    <location>
        <begin position="657"/>
        <end position="681"/>
    </location>
</feature>
<dbReference type="AlphaFoldDB" id="J3NZZ2"/>
<reference evidence="5" key="4">
    <citation type="journal article" date="2015" name="G3 (Bethesda)">
        <title>Genome sequences of three phytopathogenic species of the Magnaporthaceae family of fungi.</title>
        <authorList>
            <person name="Okagaki L.H."/>
            <person name="Nunes C.C."/>
            <person name="Sailsbery J."/>
            <person name="Clay B."/>
            <person name="Brown D."/>
            <person name="John T."/>
            <person name="Oh Y."/>
            <person name="Young N."/>
            <person name="Fitzgerald M."/>
            <person name="Haas B.J."/>
            <person name="Zeng Q."/>
            <person name="Young S."/>
            <person name="Adiconis X."/>
            <person name="Fan L."/>
            <person name="Levin J.Z."/>
            <person name="Mitchell T.K."/>
            <person name="Okubara P.A."/>
            <person name="Farman M.L."/>
            <person name="Kohn L.M."/>
            <person name="Birren B."/>
            <person name="Ma L.-J."/>
            <person name="Dean R.A."/>
        </authorList>
    </citation>
    <scope>NUCLEOTIDE SEQUENCE</scope>
    <source>
        <strain evidence="5">R3-111a-1</strain>
    </source>
</reference>